<accession>A0A3S3PIE6</accession>
<dbReference type="EMBL" id="NCKU01000348">
    <property type="protein sequence ID" value="RWS15863.1"/>
    <property type="molecule type" value="Genomic_DNA"/>
</dbReference>
<proteinExistence type="predicted"/>
<protein>
    <submittedName>
        <fullName evidence="2">Uncharacterized protein</fullName>
    </submittedName>
</protein>
<organism evidence="2 3">
    <name type="scientific">Dinothrombium tinctorium</name>
    <dbReference type="NCBI Taxonomy" id="1965070"/>
    <lineage>
        <taxon>Eukaryota</taxon>
        <taxon>Metazoa</taxon>
        <taxon>Ecdysozoa</taxon>
        <taxon>Arthropoda</taxon>
        <taxon>Chelicerata</taxon>
        <taxon>Arachnida</taxon>
        <taxon>Acari</taxon>
        <taxon>Acariformes</taxon>
        <taxon>Trombidiformes</taxon>
        <taxon>Prostigmata</taxon>
        <taxon>Anystina</taxon>
        <taxon>Parasitengona</taxon>
        <taxon>Trombidioidea</taxon>
        <taxon>Trombidiidae</taxon>
        <taxon>Dinothrombium</taxon>
    </lineage>
</organism>
<feature type="compositionally biased region" description="Polar residues" evidence="1">
    <location>
        <begin position="40"/>
        <end position="51"/>
    </location>
</feature>
<feature type="region of interest" description="Disordered" evidence="1">
    <location>
        <begin position="68"/>
        <end position="88"/>
    </location>
</feature>
<comment type="caution">
    <text evidence="2">The sequence shown here is derived from an EMBL/GenBank/DDBJ whole genome shotgun (WGS) entry which is preliminary data.</text>
</comment>
<feature type="region of interest" description="Disordered" evidence="1">
    <location>
        <begin position="32"/>
        <end position="52"/>
    </location>
</feature>
<sequence>MLENAAEFSSENISSRNSFRIENILQRSEQRLASSERFHSQTNDKSQSMSASAFDLSPFSQRTLKRYSESDNDLDSDNYDSSSSDTEHSGKQIIGIELLLETGNFNAIQTVLQTSSHWMKALNQYIGGAESTASHLLSAGIFHAYKARSGSGAIGNKIHYLGRCARKMKAVRARMLNPRVAADAICSKRQLSSCLSNSDYW</sequence>
<reference evidence="2 3" key="1">
    <citation type="journal article" date="2018" name="Gigascience">
        <title>Genomes of trombidid mites reveal novel predicted allergens and laterally-transferred genes associated with secondary metabolism.</title>
        <authorList>
            <person name="Dong X."/>
            <person name="Chaisiri K."/>
            <person name="Xia D."/>
            <person name="Armstrong S.D."/>
            <person name="Fang Y."/>
            <person name="Donnelly M.J."/>
            <person name="Kadowaki T."/>
            <person name="McGarry J.W."/>
            <person name="Darby A.C."/>
            <person name="Makepeace B.L."/>
        </authorList>
    </citation>
    <scope>NUCLEOTIDE SEQUENCE [LARGE SCALE GENOMIC DNA]</scope>
    <source>
        <strain evidence="2">UoL-WK</strain>
    </source>
</reference>
<keyword evidence="3" id="KW-1185">Reference proteome</keyword>
<name>A0A3S3PIE6_9ACAR</name>
<dbReference type="AlphaFoldDB" id="A0A3S3PIE6"/>
<gene>
    <name evidence="2" type="ORF">B4U79_03599</name>
</gene>
<evidence type="ECO:0000256" key="1">
    <source>
        <dbReference type="SAM" id="MobiDB-lite"/>
    </source>
</evidence>
<dbReference type="Proteomes" id="UP000285301">
    <property type="component" value="Unassembled WGS sequence"/>
</dbReference>
<evidence type="ECO:0000313" key="3">
    <source>
        <dbReference type="Proteomes" id="UP000285301"/>
    </source>
</evidence>
<evidence type="ECO:0000313" key="2">
    <source>
        <dbReference type="EMBL" id="RWS15863.1"/>
    </source>
</evidence>